<proteinExistence type="predicted"/>
<name>A0A166ARP8_9AGAM</name>
<dbReference type="AlphaFoldDB" id="A0A166ARP8"/>
<dbReference type="EMBL" id="KV417655">
    <property type="protein sequence ID" value="KZP11892.1"/>
    <property type="molecule type" value="Genomic_DNA"/>
</dbReference>
<feature type="non-terminal residue" evidence="1">
    <location>
        <position position="62"/>
    </location>
</feature>
<evidence type="ECO:0000313" key="2">
    <source>
        <dbReference type="Proteomes" id="UP000076532"/>
    </source>
</evidence>
<organism evidence="1 2">
    <name type="scientific">Athelia psychrophila</name>
    <dbReference type="NCBI Taxonomy" id="1759441"/>
    <lineage>
        <taxon>Eukaryota</taxon>
        <taxon>Fungi</taxon>
        <taxon>Dikarya</taxon>
        <taxon>Basidiomycota</taxon>
        <taxon>Agaricomycotina</taxon>
        <taxon>Agaricomycetes</taxon>
        <taxon>Agaricomycetidae</taxon>
        <taxon>Atheliales</taxon>
        <taxon>Atheliaceae</taxon>
        <taxon>Athelia</taxon>
    </lineage>
</organism>
<evidence type="ECO:0000313" key="1">
    <source>
        <dbReference type="EMBL" id="KZP11892.1"/>
    </source>
</evidence>
<gene>
    <name evidence="1" type="ORF">FIBSPDRAFT_173011</name>
</gene>
<sequence>METCSRQMEISYKTHPVQALVYASKHDYPAVANLAAKLALFSYHLSVYMKVWLPTVVLSSHG</sequence>
<dbReference type="Proteomes" id="UP000076532">
    <property type="component" value="Unassembled WGS sequence"/>
</dbReference>
<keyword evidence="2" id="KW-1185">Reference proteome</keyword>
<accession>A0A166ARP8</accession>
<reference evidence="1 2" key="1">
    <citation type="journal article" date="2016" name="Mol. Biol. Evol.">
        <title>Comparative Genomics of Early-Diverging Mushroom-Forming Fungi Provides Insights into the Origins of Lignocellulose Decay Capabilities.</title>
        <authorList>
            <person name="Nagy L.G."/>
            <person name="Riley R."/>
            <person name="Tritt A."/>
            <person name="Adam C."/>
            <person name="Daum C."/>
            <person name="Floudas D."/>
            <person name="Sun H."/>
            <person name="Yadav J.S."/>
            <person name="Pangilinan J."/>
            <person name="Larsson K.H."/>
            <person name="Matsuura K."/>
            <person name="Barry K."/>
            <person name="Labutti K."/>
            <person name="Kuo R."/>
            <person name="Ohm R.A."/>
            <person name="Bhattacharya S.S."/>
            <person name="Shirouzu T."/>
            <person name="Yoshinaga Y."/>
            <person name="Martin F.M."/>
            <person name="Grigoriev I.V."/>
            <person name="Hibbett D.S."/>
        </authorList>
    </citation>
    <scope>NUCLEOTIDE SEQUENCE [LARGE SCALE GENOMIC DNA]</scope>
    <source>
        <strain evidence="1 2">CBS 109695</strain>
    </source>
</reference>
<protein>
    <submittedName>
        <fullName evidence="1">Uncharacterized protein</fullName>
    </submittedName>
</protein>